<feature type="domain" description="STAS" evidence="2">
    <location>
        <begin position="1"/>
        <end position="113"/>
    </location>
</feature>
<dbReference type="GeneID" id="91570482"/>
<dbReference type="Pfam" id="PF01740">
    <property type="entry name" value="STAS"/>
    <property type="match status" value="1"/>
</dbReference>
<evidence type="ECO:0000259" key="2">
    <source>
        <dbReference type="PROSITE" id="PS50801"/>
    </source>
</evidence>
<evidence type="ECO:0000256" key="1">
    <source>
        <dbReference type="SAM" id="MobiDB-lite"/>
    </source>
</evidence>
<proteinExistence type="predicted"/>
<evidence type="ECO:0000313" key="3">
    <source>
        <dbReference type="EMBL" id="MBP2404138.1"/>
    </source>
</evidence>
<dbReference type="PANTHER" id="PTHR33495:SF2">
    <property type="entry name" value="ANTI-SIGMA FACTOR ANTAGONIST TM_1081-RELATED"/>
    <property type="match status" value="1"/>
</dbReference>
<dbReference type="InterPro" id="IPR002645">
    <property type="entry name" value="STAS_dom"/>
</dbReference>
<keyword evidence="4" id="KW-1185">Reference proteome</keyword>
<organism evidence="3 4">
    <name type="scientific">Streptomyces syringium</name>
    <dbReference type="NCBI Taxonomy" id="76729"/>
    <lineage>
        <taxon>Bacteria</taxon>
        <taxon>Bacillati</taxon>
        <taxon>Actinomycetota</taxon>
        <taxon>Actinomycetes</taxon>
        <taxon>Kitasatosporales</taxon>
        <taxon>Streptomycetaceae</taxon>
        <taxon>Streptomyces</taxon>
    </lineage>
</organism>
<accession>A0ABS4Y5T2</accession>
<feature type="region of interest" description="Disordered" evidence="1">
    <location>
        <begin position="111"/>
        <end position="158"/>
    </location>
</feature>
<evidence type="ECO:0000313" key="4">
    <source>
        <dbReference type="Proteomes" id="UP001519291"/>
    </source>
</evidence>
<dbReference type="RefSeq" id="WP_209515854.1">
    <property type="nucleotide sequence ID" value="NZ_JAGIOH010000001.1"/>
</dbReference>
<dbReference type="InterPro" id="IPR036513">
    <property type="entry name" value="STAS_dom_sf"/>
</dbReference>
<reference evidence="3 4" key="1">
    <citation type="submission" date="2021-03" db="EMBL/GenBank/DDBJ databases">
        <title>Sequencing the genomes of 1000 actinobacteria strains.</title>
        <authorList>
            <person name="Klenk H.-P."/>
        </authorList>
    </citation>
    <scope>NUCLEOTIDE SEQUENCE [LARGE SCALE GENOMIC DNA]</scope>
    <source>
        <strain evidence="3 4">DSM 41480</strain>
    </source>
</reference>
<dbReference type="Gene3D" id="3.30.750.24">
    <property type="entry name" value="STAS domain"/>
    <property type="match status" value="1"/>
</dbReference>
<name>A0ABS4Y5T2_9ACTN</name>
<sequence>MQVPTQIISAHCVVAFPDVVDIENAPGLRTALQRIIEAHAHTCDALIADLSASRFATATALSVLVEARRRTRRKGMDLYVVAPAPLARKSFVITGLNESIPLYATLGEVPGRTAPPVPVAAPVPAPSARMPRQPDGGQRGECRTEGGGAAGGEDLPTP</sequence>
<protein>
    <submittedName>
        <fullName evidence="3">Anti-anti-sigma factor</fullName>
    </submittedName>
</protein>
<dbReference type="EMBL" id="JAGIOH010000001">
    <property type="protein sequence ID" value="MBP2404138.1"/>
    <property type="molecule type" value="Genomic_DNA"/>
</dbReference>
<dbReference type="Proteomes" id="UP001519291">
    <property type="component" value="Unassembled WGS sequence"/>
</dbReference>
<feature type="compositionally biased region" description="Pro residues" evidence="1">
    <location>
        <begin position="113"/>
        <end position="125"/>
    </location>
</feature>
<dbReference type="CDD" id="cd07043">
    <property type="entry name" value="STAS_anti-anti-sigma_factors"/>
    <property type="match status" value="1"/>
</dbReference>
<dbReference type="PANTHER" id="PTHR33495">
    <property type="entry name" value="ANTI-SIGMA FACTOR ANTAGONIST TM_1081-RELATED-RELATED"/>
    <property type="match status" value="1"/>
</dbReference>
<gene>
    <name evidence="3" type="ORF">JO379_003607</name>
</gene>
<dbReference type="SUPFAM" id="SSF52091">
    <property type="entry name" value="SpoIIaa-like"/>
    <property type="match status" value="1"/>
</dbReference>
<comment type="caution">
    <text evidence="3">The sequence shown here is derived from an EMBL/GenBank/DDBJ whole genome shotgun (WGS) entry which is preliminary data.</text>
</comment>
<dbReference type="PROSITE" id="PS50801">
    <property type="entry name" value="STAS"/>
    <property type="match status" value="1"/>
</dbReference>